<dbReference type="AlphaFoldDB" id="A0A4W3H2A3"/>
<dbReference type="GO" id="GO:1900108">
    <property type="term" value="P:negative regulation of nodal signaling pathway"/>
    <property type="evidence" value="ECO:0007669"/>
    <property type="project" value="TreeGrafter"/>
</dbReference>
<sequence length="128" mass="14284">MARKPSLGSLSPGLDRTRIGERLEASLAGLQELYLLREKQRATVRRALSEERRDQVRRSSPHNVDSARLFVRAVLCTIVRFTRSHYTLQCILVWGPVQSSGVRPLLTSHPTAPVAQGLDPSPHTPQPL</sequence>
<dbReference type="InterPro" id="IPR024843">
    <property type="entry name" value="Dapper"/>
</dbReference>
<evidence type="ECO:0000256" key="1">
    <source>
        <dbReference type="ARBA" id="ARBA00010807"/>
    </source>
</evidence>
<dbReference type="PANTHER" id="PTHR15919:SF13">
    <property type="entry name" value="DAPPER HOMOLOG 2"/>
    <property type="match status" value="1"/>
</dbReference>
<evidence type="ECO:0000313" key="4">
    <source>
        <dbReference type="Ensembl" id="ENSCMIP00000004204.1"/>
    </source>
</evidence>
<dbReference type="Pfam" id="PF15268">
    <property type="entry name" value="Dapper"/>
    <property type="match status" value="1"/>
</dbReference>
<dbReference type="Ensembl" id="ENSCMIT00000004364.1">
    <property type="protein sequence ID" value="ENSCMIP00000004204.1"/>
    <property type="gene ID" value="ENSCMIG00000002517.1"/>
</dbReference>
<dbReference type="PANTHER" id="PTHR15919">
    <property type="entry name" value="DAPPER-RELATED"/>
    <property type="match status" value="1"/>
</dbReference>
<dbReference type="InParanoid" id="A0A4W3H2A3"/>
<evidence type="ECO:0000256" key="2">
    <source>
        <dbReference type="ARBA" id="ARBA00023054"/>
    </source>
</evidence>
<protein>
    <submittedName>
        <fullName evidence="4">Uncharacterized protein</fullName>
    </submittedName>
</protein>
<dbReference type="Proteomes" id="UP000314986">
    <property type="component" value="Unassembled WGS sequence"/>
</dbReference>
<name>A0A4W3H2A3_CALMI</name>
<comment type="similarity">
    <text evidence="1">Belongs to the dapper family.</text>
</comment>
<dbReference type="GO" id="GO:0005737">
    <property type="term" value="C:cytoplasm"/>
    <property type="evidence" value="ECO:0007669"/>
    <property type="project" value="TreeGrafter"/>
</dbReference>
<reference evidence="5" key="1">
    <citation type="journal article" date="2006" name="Science">
        <title>Ancient noncoding elements conserved in the human genome.</title>
        <authorList>
            <person name="Venkatesh B."/>
            <person name="Kirkness E.F."/>
            <person name="Loh Y.H."/>
            <person name="Halpern A.L."/>
            <person name="Lee A.P."/>
            <person name="Johnson J."/>
            <person name="Dandona N."/>
            <person name="Viswanathan L.D."/>
            <person name="Tay A."/>
            <person name="Venter J.C."/>
            <person name="Strausberg R.L."/>
            <person name="Brenner S."/>
        </authorList>
    </citation>
    <scope>NUCLEOTIDE SEQUENCE [LARGE SCALE GENOMIC DNA]</scope>
</reference>
<reference evidence="5" key="2">
    <citation type="journal article" date="2007" name="PLoS Biol.">
        <title>Survey sequencing and comparative analysis of the elephant shark (Callorhinchus milii) genome.</title>
        <authorList>
            <person name="Venkatesh B."/>
            <person name="Kirkness E.F."/>
            <person name="Loh Y.H."/>
            <person name="Halpern A.L."/>
            <person name="Lee A.P."/>
            <person name="Johnson J."/>
            <person name="Dandona N."/>
            <person name="Viswanathan L.D."/>
            <person name="Tay A."/>
            <person name="Venter J.C."/>
            <person name="Strausberg R.L."/>
            <person name="Brenner S."/>
        </authorList>
    </citation>
    <scope>NUCLEOTIDE SEQUENCE [LARGE SCALE GENOMIC DNA]</scope>
</reference>
<reference evidence="4" key="4">
    <citation type="submission" date="2025-08" db="UniProtKB">
        <authorList>
            <consortium name="Ensembl"/>
        </authorList>
    </citation>
    <scope>IDENTIFICATION</scope>
</reference>
<evidence type="ECO:0000256" key="3">
    <source>
        <dbReference type="SAM" id="MobiDB-lite"/>
    </source>
</evidence>
<organism evidence="4 5">
    <name type="scientific">Callorhinchus milii</name>
    <name type="common">Ghost shark</name>
    <dbReference type="NCBI Taxonomy" id="7868"/>
    <lineage>
        <taxon>Eukaryota</taxon>
        <taxon>Metazoa</taxon>
        <taxon>Chordata</taxon>
        <taxon>Craniata</taxon>
        <taxon>Vertebrata</taxon>
        <taxon>Chondrichthyes</taxon>
        <taxon>Holocephali</taxon>
        <taxon>Chimaeriformes</taxon>
        <taxon>Callorhinchidae</taxon>
        <taxon>Callorhinchus</taxon>
    </lineage>
</organism>
<accession>A0A4W3H2A3</accession>
<reference evidence="5" key="3">
    <citation type="journal article" date="2014" name="Nature">
        <title>Elephant shark genome provides unique insights into gnathostome evolution.</title>
        <authorList>
            <consortium name="International Elephant Shark Genome Sequencing Consortium"/>
            <person name="Venkatesh B."/>
            <person name="Lee A.P."/>
            <person name="Ravi V."/>
            <person name="Maurya A.K."/>
            <person name="Lian M.M."/>
            <person name="Swann J.B."/>
            <person name="Ohta Y."/>
            <person name="Flajnik M.F."/>
            <person name="Sutoh Y."/>
            <person name="Kasahara M."/>
            <person name="Hoon S."/>
            <person name="Gangu V."/>
            <person name="Roy S.W."/>
            <person name="Irimia M."/>
            <person name="Korzh V."/>
            <person name="Kondrychyn I."/>
            <person name="Lim Z.W."/>
            <person name="Tay B.H."/>
            <person name="Tohari S."/>
            <person name="Kong K.W."/>
            <person name="Ho S."/>
            <person name="Lorente-Galdos B."/>
            <person name="Quilez J."/>
            <person name="Marques-Bonet T."/>
            <person name="Raney B.J."/>
            <person name="Ingham P.W."/>
            <person name="Tay A."/>
            <person name="Hillier L.W."/>
            <person name="Minx P."/>
            <person name="Boehm T."/>
            <person name="Wilson R.K."/>
            <person name="Brenner S."/>
            <person name="Warren W.C."/>
        </authorList>
    </citation>
    <scope>NUCLEOTIDE SEQUENCE [LARGE SCALE GENOMIC DNA]</scope>
</reference>
<keyword evidence="5" id="KW-1185">Reference proteome</keyword>
<keyword evidence="2" id="KW-0175">Coiled coil</keyword>
<feature type="region of interest" description="Disordered" evidence="3">
    <location>
        <begin position="106"/>
        <end position="128"/>
    </location>
</feature>
<evidence type="ECO:0000313" key="5">
    <source>
        <dbReference type="Proteomes" id="UP000314986"/>
    </source>
</evidence>
<proteinExistence type="inferred from homology"/>
<reference evidence="4" key="5">
    <citation type="submission" date="2025-09" db="UniProtKB">
        <authorList>
            <consortium name="Ensembl"/>
        </authorList>
    </citation>
    <scope>IDENTIFICATION</scope>
</reference>